<dbReference type="EC" id="6.2.1.54" evidence="7"/>
<dbReference type="PROSITE" id="PS00455">
    <property type="entry name" value="AMP_BINDING"/>
    <property type="match status" value="1"/>
</dbReference>
<dbReference type="InterPro" id="IPR020845">
    <property type="entry name" value="AMP-binding_CS"/>
</dbReference>
<dbReference type="InterPro" id="IPR010072">
    <property type="entry name" value="DltA"/>
</dbReference>
<keyword evidence="1 7" id="KW-0963">Cytoplasm</keyword>
<dbReference type="Gene3D" id="3.30.300.30">
    <property type="match status" value="1"/>
</dbReference>
<sequence length="512" mass="58196">MLSQISYWAATHPQRTAFIHREETLTYAELAEQSDALAVWIAQQYPNDRTPIVVYGHKEKEMLVSFLACVKAGHAYIPVDESLPPERIAKIITNAQARLILSPVTLPQSLCYEGIRVLDSQGSYDGRLTDIIKEYRGRRPDPAWEVGDENNYYIIYTSGSTGDPKGVQITLNCLKSFVNWGREAWSIGENMVFLNQAPFSFDLSVMDVYLALSSGSTIWSVDRSMTLNPRELFYWLKQAPLEVWVSTPSFMEMCLLERSFNREMLPTLKTFLFCGEVLTNETVEKLQARFPEARIFNTYGPTEATVAVTSILVNREVLEKFRPLPVGYCKSDCRIMIADEKGEPVPEGVKGEIIIQGVSVSPGYFHNPALTQKSFYLVNDREGTRRAYKTGDVGYVKEGLLFYSGRLDFQVKLHGYRIELEDIEKNLRTLPGVNNAVVVPVHKEGKCQYLAGYLVPAPGWENHQELIKNVRKELARKLPEYMIPRRFIIKESIPMTPNGKADRRALLEELTP</sequence>
<dbReference type="GO" id="GO:0070395">
    <property type="term" value="P:lipoteichoic acid biosynthetic process"/>
    <property type="evidence" value="ECO:0007669"/>
    <property type="project" value="UniProtKB-UniRule"/>
</dbReference>
<evidence type="ECO:0000313" key="11">
    <source>
        <dbReference type="Proteomes" id="UP000515847"/>
    </source>
</evidence>
<dbReference type="Gene3D" id="3.40.50.12780">
    <property type="entry name" value="N-terminal domain of ligase-like"/>
    <property type="match status" value="1"/>
</dbReference>
<dbReference type="GO" id="GO:0005524">
    <property type="term" value="F:ATP binding"/>
    <property type="evidence" value="ECO:0007669"/>
    <property type="project" value="UniProtKB-KW"/>
</dbReference>
<organism evidence="10 11">
    <name type="scientific">Thermanaerosceptrum fracticalcis</name>
    <dbReference type="NCBI Taxonomy" id="1712410"/>
    <lineage>
        <taxon>Bacteria</taxon>
        <taxon>Bacillati</taxon>
        <taxon>Bacillota</taxon>
        <taxon>Clostridia</taxon>
        <taxon>Eubacteriales</taxon>
        <taxon>Peptococcaceae</taxon>
        <taxon>Thermanaerosceptrum</taxon>
    </lineage>
</organism>
<dbReference type="InterPro" id="IPR042099">
    <property type="entry name" value="ANL_N_sf"/>
</dbReference>
<evidence type="ECO:0000256" key="1">
    <source>
        <dbReference type="ARBA" id="ARBA00022490"/>
    </source>
</evidence>
<dbReference type="InterPro" id="IPR010071">
    <property type="entry name" value="AA_adenyl_dom"/>
</dbReference>
<feature type="binding site" evidence="7">
    <location>
        <position position="202"/>
    </location>
    <ligand>
        <name>D-alanine</name>
        <dbReference type="ChEBI" id="CHEBI:57416"/>
    </ligand>
</feature>
<keyword evidence="4 7" id="KW-0067">ATP-binding</keyword>
<name>A0A7G6E7D1_THEFR</name>
<feature type="binding site" evidence="7">
    <location>
        <position position="500"/>
    </location>
    <ligand>
        <name>ATP</name>
        <dbReference type="ChEBI" id="CHEBI:30616"/>
    </ligand>
</feature>
<comment type="pathway">
    <text evidence="7">Cell wall biogenesis; lipoteichoic acid biosynthesis.</text>
</comment>
<dbReference type="SUPFAM" id="SSF56801">
    <property type="entry name" value="Acetyl-CoA synthetase-like"/>
    <property type="match status" value="1"/>
</dbReference>
<evidence type="ECO:0000256" key="3">
    <source>
        <dbReference type="ARBA" id="ARBA00022741"/>
    </source>
</evidence>
<proteinExistence type="inferred from homology"/>
<accession>A0A7G6E7D1</accession>
<feature type="binding site" evidence="7">
    <location>
        <begin position="157"/>
        <end position="158"/>
    </location>
    <ligand>
        <name>ATP</name>
        <dbReference type="ChEBI" id="CHEBI:30616"/>
    </ligand>
</feature>
<dbReference type="CDD" id="cd05945">
    <property type="entry name" value="DltA"/>
    <property type="match status" value="1"/>
</dbReference>
<evidence type="ECO:0000256" key="7">
    <source>
        <dbReference type="HAMAP-Rule" id="MF_00593"/>
    </source>
</evidence>
<gene>
    <name evidence="7 10" type="primary">dltA</name>
    <name evidence="10" type="ORF">BR63_18000</name>
</gene>
<dbReference type="Pfam" id="PF13193">
    <property type="entry name" value="AMP-binding_C"/>
    <property type="match status" value="1"/>
</dbReference>
<evidence type="ECO:0000256" key="5">
    <source>
        <dbReference type="ARBA" id="ARBA00054605"/>
    </source>
</evidence>
<dbReference type="FunFam" id="3.30.300.30:FF:000012">
    <property type="entry name" value="D-alanine--D-alanyl carrier protein ligase"/>
    <property type="match status" value="1"/>
</dbReference>
<feature type="binding site" evidence="7">
    <location>
        <position position="392"/>
    </location>
    <ligand>
        <name>ATP</name>
        <dbReference type="ChEBI" id="CHEBI:30616"/>
    </ligand>
</feature>
<feature type="binding site" evidence="7">
    <location>
        <begin position="297"/>
        <end position="302"/>
    </location>
    <ligand>
        <name>ATP</name>
        <dbReference type="ChEBI" id="CHEBI:30616"/>
    </ligand>
</feature>
<comment type="catalytic activity">
    <reaction evidence="7">
        <text>holo-[D-alanyl-carrier protein] + D-alanine + ATP = D-alanyl-[D-alanyl-carrier protein] + AMP + diphosphate</text>
        <dbReference type="Rhea" id="RHEA:55132"/>
        <dbReference type="Rhea" id="RHEA-COMP:14102"/>
        <dbReference type="Rhea" id="RHEA-COMP:14103"/>
        <dbReference type="ChEBI" id="CHEBI:30616"/>
        <dbReference type="ChEBI" id="CHEBI:33019"/>
        <dbReference type="ChEBI" id="CHEBI:57416"/>
        <dbReference type="ChEBI" id="CHEBI:64479"/>
        <dbReference type="ChEBI" id="CHEBI:138620"/>
        <dbReference type="ChEBI" id="CHEBI:456215"/>
        <dbReference type="EC" id="6.2.1.54"/>
    </reaction>
</comment>
<feature type="binding site" evidence="7">
    <location>
        <begin position="403"/>
        <end position="406"/>
    </location>
    <ligand>
        <name>ATP</name>
        <dbReference type="ChEBI" id="CHEBI:30616"/>
    </ligand>
</feature>
<comment type="subcellular location">
    <subcellularLocation>
        <location evidence="7">Cytoplasm</location>
    </subcellularLocation>
</comment>
<evidence type="ECO:0000256" key="2">
    <source>
        <dbReference type="ARBA" id="ARBA00022598"/>
    </source>
</evidence>
<dbReference type="AlphaFoldDB" id="A0A7G6E7D1"/>
<dbReference type="EMBL" id="CP045798">
    <property type="protein sequence ID" value="QNB47985.1"/>
    <property type="molecule type" value="Genomic_DNA"/>
</dbReference>
<protein>
    <recommendedName>
        <fullName evidence="7">D-alanine--D-alanyl carrier protein ligase</fullName>
        <shortName evidence="7">DCL</shortName>
        <ecNumber evidence="7">6.2.1.54</ecNumber>
    </recommendedName>
    <alternativeName>
        <fullName evidence="7">D-alanine--poly(phosphoribitol) ligase subunit 1</fullName>
    </alternativeName>
    <alternativeName>
        <fullName evidence="7">D-alanine-activating enzyme</fullName>
        <shortName evidence="7">DAE</shortName>
    </alternativeName>
</protein>
<dbReference type="UniPathway" id="UPA00556"/>
<feature type="binding site" evidence="7">
    <location>
        <position position="306"/>
    </location>
    <ligand>
        <name>D-alanine</name>
        <dbReference type="ChEBI" id="CHEBI:57416"/>
    </ligand>
</feature>
<evidence type="ECO:0000259" key="9">
    <source>
        <dbReference type="Pfam" id="PF13193"/>
    </source>
</evidence>
<dbReference type="PANTHER" id="PTHR45398:SF1">
    <property type="entry name" value="ENZYME, PUTATIVE (JCVI)-RELATED"/>
    <property type="match status" value="1"/>
</dbReference>
<dbReference type="InterPro" id="IPR045851">
    <property type="entry name" value="AMP-bd_C_sf"/>
</dbReference>
<dbReference type="InterPro" id="IPR000873">
    <property type="entry name" value="AMP-dep_synth/lig_dom"/>
</dbReference>
<dbReference type="InterPro" id="IPR025110">
    <property type="entry name" value="AMP-bd_C"/>
</dbReference>
<dbReference type="NCBIfam" id="TIGR01734">
    <property type="entry name" value="D-ala-DACP-lig"/>
    <property type="match status" value="1"/>
</dbReference>
<dbReference type="NCBIfam" id="TIGR01733">
    <property type="entry name" value="AA-adenyl-dom"/>
    <property type="match status" value="1"/>
</dbReference>
<feature type="domain" description="AMP-binding enzyme C-terminal" evidence="9">
    <location>
        <begin position="423"/>
        <end position="500"/>
    </location>
</feature>
<feature type="domain" description="AMP-dependent synthetase/ligase" evidence="8">
    <location>
        <begin position="8"/>
        <end position="365"/>
    </location>
</feature>
<evidence type="ECO:0000313" key="10">
    <source>
        <dbReference type="EMBL" id="QNB47985.1"/>
    </source>
</evidence>
<dbReference type="OrthoDB" id="9778383at2"/>
<dbReference type="GO" id="GO:0047473">
    <property type="term" value="F:D-alanine [D-alanyl carrier protein] ligase activity"/>
    <property type="evidence" value="ECO:0007669"/>
    <property type="project" value="UniProtKB-UniRule"/>
</dbReference>
<comment type="function">
    <text evidence="5 7">Catalyzes the first step in the D-alanylation of lipoteichoic acid (LTA), the activation of D-alanine and its transfer onto the D-alanyl carrier protein (Dcp) DltC. In an ATP-dependent two-step reaction, forms a high energy D-alanyl-AMP intermediate, followed by transfer of the D-alanyl residue as a thiol ester to the phosphopantheinyl prosthetic group of the Dcp. D-alanylation of LTA plays an important role in modulating the properties of the cell wall in Gram-positive bacteria, influencing the net charge of the cell wall.</text>
</comment>
<dbReference type="RefSeq" id="WP_034420528.1">
    <property type="nucleotide sequence ID" value="NZ_CP045798.1"/>
</dbReference>
<dbReference type="Pfam" id="PF00501">
    <property type="entry name" value="AMP-binding"/>
    <property type="match status" value="1"/>
</dbReference>
<dbReference type="Proteomes" id="UP000515847">
    <property type="component" value="Chromosome"/>
</dbReference>
<dbReference type="InterPro" id="IPR044507">
    <property type="entry name" value="DltA-like"/>
</dbReference>
<evidence type="ECO:0000259" key="8">
    <source>
        <dbReference type="Pfam" id="PF00501"/>
    </source>
</evidence>
<dbReference type="GO" id="GO:0005737">
    <property type="term" value="C:cytoplasm"/>
    <property type="evidence" value="ECO:0007669"/>
    <property type="project" value="UniProtKB-SubCell"/>
</dbReference>
<feature type="binding site" evidence="7">
    <location>
        <position position="500"/>
    </location>
    <ligand>
        <name>D-alanine</name>
        <dbReference type="ChEBI" id="CHEBI:57416"/>
    </ligand>
</feature>
<dbReference type="HAMAP" id="MF_00593">
    <property type="entry name" value="DltA"/>
    <property type="match status" value="1"/>
</dbReference>
<reference evidence="10 11" key="1">
    <citation type="journal article" date="2019" name="Front. Microbiol.">
        <title>Thermoanaerosceptrum fracticalcis gen. nov. sp. nov., a Novel Fumarate-Fermenting Microorganism From a Deep Fractured Carbonate Aquifer of the US Great Basin.</title>
        <authorList>
            <person name="Hamilton-Brehm S.D."/>
            <person name="Stewart L.E."/>
            <person name="Zavarin M."/>
            <person name="Caldwell M."/>
            <person name="Lawson P.A."/>
            <person name="Onstott T.C."/>
            <person name="Grzymski J."/>
            <person name="Neveux I."/>
            <person name="Lollar B.S."/>
            <person name="Russell C.E."/>
            <person name="Moser D.P."/>
        </authorList>
    </citation>
    <scope>NUCLEOTIDE SEQUENCE [LARGE SCALE GENOMIC DNA]</scope>
    <source>
        <strain evidence="10 11">DRI-13</strain>
    </source>
</reference>
<evidence type="ECO:0000256" key="4">
    <source>
        <dbReference type="ARBA" id="ARBA00022840"/>
    </source>
</evidence>
<keyword evidence="3 7" id="KW-0547">Nucleotide-binding</keyword>
<dbReference type="KEGG" id="tfr:BR63_18000"/>
<comment type="similarity">
    <text evidence="6 7">Belongs to the ATP-dependent AMP-binding enzyme family. DltA subfamily.</text>
</comment>
<dbReference type="PANTHER" id="PTHR45398">
    <property type="match status" value="1"/>
</dbReference>
<keyword evidence="2 7" id="KW-0436">Ligase</keyword>
<evidence type="ECO:0000256" key="6">
    <source>
        <dbReference type="ARBA" id="ARBA00061336"/>
    </source>
</evidence>
<dbReference type="NCBIfam" id="NF003417">
    <property type="entry name" value="PRK04813.1"/>
    <property type="match status" value="1"/>
</dbReference>
<keyword evidence="11" id="KW-1185">Reference proteome</keyword>